<dbReference type="PROSITE" id="PS50022">
    <property type="entry name" value="FA58C_3"/>
    <property type="match status" value="1"/>
</dbReference>
<evidence type="ECO:0000259" key="2">
    <source>
        <dbReference type="PROSITE" id="PS50022"/>
    </source>
</evidence>
<dbReference type="EMBL" id="JAHRIO010080525">
    <property type="protein sequence ID" value="MEQ2184612.1"/>
    <property type="molecule type" value="Genomic_DNA"/>
</dbReference>
<evidence type="ECO:0000256" key="1">
    <source>
        <dbReference type="SAM" id="MobiDB-lite"/>
    </source>
</evidence>
<gene>
    <name evidence="3" type="ORF">GOODEAATRI_009821</name>
</gene>
<dbReference type="InterPro" id="IPR000421">
    <property type="entry name" value="FA58C"/>
</dbReference>
<evidence type="ECO:0000313" key="4">
    <source>
        <dbReference type="Proteomes" id="UP001476798"/>
    </source>
</evidence>
<name>A0ABV0PMT9_9TELE</name>
<comment type="caution">
    <text evidence="3">The sequence shown here is derived from an EMBL/GenBank/DDBJ whole genome shotgun (WGS) entry which is preliminary data.</text>
</comment>
<dbReference type="InterPro" id="IPR008979">
    <property type="entry name" value="Galactose-bd-like_sf"/>
</dbReference>
<proteinExistence type="predicted"/>
<reference evidence="3 4" key="1">
    <citation type="submission" date="2021-06" db="EMBL/GenBank/DDBJ databases">
        <authorList>
            <person name="Palmer J.M."/>
        </authorList>
    </citation>
    <scope>NUCLEOTIDE SEQUENCE [LARGE SCALE GENOMIC DNA]</scope>
    <source>
        <strain evidence="3 4">GA_2019</strain>
        <tissue evidence="3">Muscle</tissue>
    </source>
</reference>
<dbReference type="SUPFAM" id="SSF49785">
    <property type="entry name" value="Galactose-binding domain-like"/>
    <property type="match status" value="1"/>
</dbReference>
<keyword evidence="4" id="KW-1185">Reference proteome</keyword>
<dbReference type="Gene3D" id="2.60.120.260">
    <property type="entry name" value="Galactose-binding domain-like"/>
    <property type="match status" value="1"/>
</dbReference>
<evidence type="ECO:0000313" key="3">
    <source>
        <dbReference type="EMBL" id="MEQ2184612.1"/>
    </source>
</evidence>
<accession>A0ABV0PMT9</accession>
<dbReference type="Proteomes" id="UP001476798">
    <property type="component" value="Unassembled WGS sequence"/>
</dbReference>
<feature type="region of interest" description="Disordered" evidence="1">
    <location>
        <begin position="1"/>
        <end position="28"/>
    </location>
</feature>
<organism evidence="3 4">
    <name type="scientific">Goodea atripinnis</name>
    <dbReference type="NCBI Taxonomy" id="208336"/>
    <lineage>
        <taxon>Eukaryota</taxon>
        <taxon>Metazoa</taxon>
        <taxon>Chordata</taxon>
        <taxon>Craniata</taxon>
        <taxon>Vertebrata</taxon>
        <taxon>Euteleostomi</taxon>
        <taxon>Actinopterygii</taxon>
        <taxon>Neopterygii</taxon>
        <taxon>Teleostei</taxon>
        <taxon>Neoteleostei</taxon>
        <taxon>Acanthomorphata</taxon>
        <taxon>Ovalentaria</taxon>
        <taxon>Atherinomorphae</taxon>
        <taxon>Cyprinodontiformes</taxon>
        <taxon>Goodeidae</taxon>
        <taxon>Goodea</taxon>
    </lineage>
</organism>
<dbReference type="PROSITE" id="PS01286">
    <property type="entry name" value="FA58C_2"/>
    <property type="match status" value="1"/>
</dbReference>
<protein>
    <recommendedName>
        <fullName evidence="2">F5/8 type C domain-containing protein</fullName>
    </recommendedName>
</protein>
<sequence length="118" mass="13266">MARSLSVAIDSVTPETERNGSPGQTAGDKRTLVEYNGIFSFTHGEAHVCFYSLYPRYWSFLFEVVSGNENTYDIVLKDLGPPIVARMVRFYPLADRVMSVCLRVELYGCVWNGMAARS</sequence>
<feature type="domain" description="F5/8 type C" evidence="2">
    <location>
        <begin position="1"/>
        <end position="109"/>
    </location>
</feature>